<evidence type="ECO:0000313" key="5">
    <source>
        <dbReference type="Proteomes" id="UP000681356"/>
    </source>
</evidence>
<dbReference type="EMBL" id="JAGTUU010000004">
    <property type="protein sequence ID" value="MBS0124640.1"/>
    <property type="molecule type" value="Genomic_DNA"/>
</dbReference>
<dbReference type="PROSITE" id="PS51257">
    <property type="entry name" value="PROKAR_LIPOPROTEIN"/>
    <property type="match status" value="1"/>
</dbReference>
<evidence type="ECO:0000313" key="4">
    <source>
        <dbReference type="EMBL" id="MBS0124640.1"/>
    </source>
</evidence>
<dbReference type="PRINTS" id="PR01805">
    <property type="entry name" value="VACJLIPOPROT"/>
</dbReference>
<evidence type="ECO:0000256" key="2">
    <source>
        <dbReference type="ARBA" id="ARBA00022729"/>
    </source>
</evidence>
<dbReference type="Proteomes" id="UP000681356">
    <property type="component" value="Unassembled WGS sequence"/>
</dbReference>
<organism evidence="4 5">
    <name type="scientific">Thetidibacter halocola</name>
    <dbReference type="NCBI Taxonomy" id="2827239"/>
    <lineage>
        <taxon>Bacteria</taxon>
        <taxon>Pseudomonadati</taxon>
        <taxon>Pseudomonadota</taxon>
        <taxon>Alphaproteobacteria</taxon>
        <taxon>Rhodobacterales</taxon>
        <taxon>Roseobacteraceae</taxon>
        <taxon>Thetidibacter</taxon>
    </lineage>
</organism>
<evidence type="ECO:0000256" key="3">
    <source>
        <dbReference type="SAM" id="SignalP"/>
    </source>
</evidence>
<evidence type="ECO:0000256" key="1">
    <source>
        <dbReference type="ARBA" id="ARBA00010634"/>
    </source>
</evidence>
<reference evidence="4" key="1">
    <citation type="submission" date="2021-04" db="EMBL/GenBank/DDBJ databases">
        <authorList>
            <person name="Yoon J."/>
        </authorList>
    </citation>
    <scope>NUCLEOTIDE SEQUENCE</scope>
    <source>
        <strain evidence="4">KMU-90</strain>
    </source>
</reference>
<keyword evidence="2 3" id="KW-0732">Signal</keyword>
<accession>A0A8J7WBT3</accession>
<keyword evidence="4" id="KW-0449">Lipoprotein</keyword>
<dbReference type="RefSeq" id="WP_212536606.1">
    <property type="nucleotide sequence ID" value="NZ_JAGTUU010000004.1"/>
</dbReference>
<keyword evidence="5" id="KW-1185">Reference proteome</keyword>
<dbReference type="AlphaFoldDB" id="A0A8J7WBT3"/>
<dbReference type="InterPro" id="IPR007428">
    <property type="entry name" value="MlaA"/>
</dbReference>
<dbReference type="PANTHER" id="PTHR30035:SF3">
    <property type="entry name" value="INTERMEMBRANE PHOSPHOLIPID TRANSPORT SYSTEM LIPOPROTEIN MLAA"/>
    <property type="match status" value="1"/>
</dbReference>
<dbReference type="GO" id="GO:0016020">
    <property type="term" value="C:membrane"/>
    <property type="evidence" value="ECO:0007669"/>
    <property type="project" value="InterPro"/>
</dbReference>
<comment type="caution">
    <text evidence="4">The sequence shown here is derived from an EMBL/GenBank/DDBJ whole genome shotgun (WGS) entry which is preliminary data.</text>
</comment>
<sequence>MRAATAFFPLVLAAALAGCSVPGPGEAPDGVWDPNEAANRRVHEFNLAVDRTLISGAGDATQAVPPEVQQMVVNFADTVSLPKTVVNQVLQVRLGRAARNTLRFAVNATLGLGGLFDLAKDIGLPQDESTFGETLYVWGLPEGGYVVLPVFGPSTERDSVGRAVDLFLNPLDYVLTPVQRRWKTGSVVTAKVIDRARYEGAVDSVLYESIDSYSQLRLIYLQNSRFDLGDTTEADGDAYIDPDAIDTEGF</sequence>
<name>A0A8J7WBT3_9RHOB</name>
<protein>
    <submittedName>
        <fullName evidence="4">VacJ family lipoprotein</fullName>
    </submittedName>
</protein>
<comment type="similarity">
    <text evidence="1">Belongs to the MlaA family.</text>
</comment>
<dbReference type="Pfam" id="PF04333">
    <property type="entry name" value="MlaA"/>
    <property type="match status" value="1"/>
</dbReference>
<feature type="chain" id="PRO_5035160327" evidence="3">
    <location>
        <begin position="28"/>
        <end position="250"/>
    </location>
</feature>
<gene>
    <name evidence="4" type="ORF">KB874_10880</name>
</gene>
<dbReference type="PANTHER" id="PTHR30035">
    <property type="entry name" value="LIPOPROTEIN VACJ-RELATED"/>
    <property type="match status" value="1"/>
</dbReference>
<feature type="signal peptide" evidence="3">
    <location>
        <begin position="1"/>
        <end position="27"/>
    </location>
</feature>
<dbReference type="GO" id="GO:0120010">
    <property type="term" value="P:intermembrane phospholipid transfer"/>
    <property type="evidence" value="ECO:0007669"/>
    <property type="project" value="TreeGrafter"/>
</dbReference>
<proteinExistence type="inferred from homology"/>